<evidence type="ECO:0000256" key="1">
    <source>
        <dbReference type="SAM" id="MobiDB-lite"/>
    </source>
</evidence>
<dbReference type="Proteomes" id="UP001152300">
    <property type="component" value="Unassembled WGS sequence"/>
</dbReference>
<protein>
    <submittedName>
        <fullName evidence="2">Uncharacterized protein</fullName>
    </submittedName>
</protein>
<accession>A0A9X0ANM6</accession>
<dbReference type="OrthoDB" id="3502969at2759"/>
<gene>
    <name evidence="2" type="ORF">OCU04_006321</name>
</gene>
<sequence>MGNDNPYKRIVVSFTEINPLSHKDNKIHISDQVWFIQHGYPFDYRARNLRTLSAQNPDEVEVDVDLPTDLNEADKKVIILIWKEISKNDFLAIKNSLRERTEKRSPHPAQTQKRKSPHKIAKPSKAPSIPHPNSPQPTRGANMNSIAGMDSYKSVWR</sequence>
<feature type="compositionally biased region" description="Basic residues" evidence="1">
    <location>
        <begin position="112"/>
        <end position="122"/>
    </location>
</feature>
<dbReference type="AlphaFoldDB" id="A0A9X0ANM6"/>
<keyword evidence="3" id="KW-1185">Reference proteome</keyword>
<organism evidence="2 3">
    <name type="scientific">Sclerotinia nivalis</name>
    <dbReference type="NCBI Taxonomy" id="352851"/>
    <lineage>
        <taxon>Eukaryota</taxon>
        <taxon>Fungi</taxon>
        <taxon>Dikarya</taxon>
        <taxon>Ascomycota</taxon>
        <taxon>Pezizomycotina</taxon>
        <taxon>Leotiomycetes</taxon>
        <taxon>Helotiales</taxon>
        <taxon>Sclerotiniaceae</taxon>
        <taxon>Sclerotinia</taxon>
    </lineage>
</organism>
<proteinExistence type="predicted"/>
<comment type="caution">
    <text evidence="2">The sequence shown here is derived from an EMBL/GenBank/DDBJ whole genome shotgun (WGS) entry which is preliminary data.</text>
</comment>
<evidence type="ECO:0000313" key="2">
    <source>
        <dbReference type="EMBL" id="KAJ8065648.1"/>
    </source>
</evidence>
<dbReference type="EMBL" id="JAPEIS010000006">
    <property type="protein sequence ID" value="KAJ8065648.1"/>
    <property type="molecule type" value="Genomic_DNA"/>
</dbReference>
<feature type="compositionally biased region" description="Polar residues" evidence="1">
    <location>
        <begin position="136"/>
        <end position="145"/>
    </location>
</feature>
<reference evidence="2" key="1">
    <citation type="submission" date="2022-11" db="EMBL/GenBank/DDBJ databases">
        <title>Genome Resource of Sclerotinia nivalis Strain SnTB1, a Plant Pathogen Isolated from American Ginseng.</title>
        <authorList>
            <person name="Fan S."/>
        </authorList>
    </citation>
    <scope>NUCLEOTIDE SEQUENCE</scope>
    <source>
        <strain evidence="2">SnTB1</strain>
    </source>
</reference>
<evidence type="ECO:0000313" key="3">
    <source>
        <dbReference type="Proteomes" id="UP001152300"/>
    </source>
</evidence>
<feature type="region of interest" description="Disordered" evidence="1">
    <location>
        <begin position="97"/>
        <end position="157"/>
    </location>
</feature>
<name>A0A9X0ANM6_9HELO</name>